<protein>
    <submittedName>
        <fullName evidence="1">Uncharacterized protein</fullName>
    </submittedName>
</protein>
<accession>A0AAW2TEI8</accession>
<reference evidence="1" key="2">
    <citation type="journal article" date="2024" name="Plant">
        <title>Genomic evolution and insights into agronomic trait innovations of Sesamum species.</title>
        <authorList>
            <person name="Miao H."/>
            <person name="Wang L."/>
            <person name="Qu L."/>
            <person name="Liu H."/>
            <person name="Sun Y."/>
            <person name="Le M."/>
            <person name="Wang Q."/>
            <person name="Wei S."/>
            <person name="Zheng Y."/>
            <person name="Lin W."/>
            <person name="Duan Y."/>
            <person name="Cao H."/>
            <person name="Xiong S."/>
            <person name="Wang X."/>
            <person name="Wei L."/>
            <person name="Li C."/>
            <person name="Ma Q."/>
            <person name="Ju M."/>
            <person name="Zhao R."/>
            <person name="Li G."/>
            <person name="Mu C."/>
            <person name="Tian Q."/>
            <person name="Mei H."/>
            <person name="Zhang T."/>
            <person name="Gao T."/>
            <person name="Zhang H."/>
        </authorList>
    </citation>
    <scope>NUCLEOTIDE SEQUENCE</scope>
    <source>
        <strain evidence="1">KEN1</strain>
    </source>
</reference>
<name>A0AAW2TEI8_9LAMI</name>
<sequence length="102" mass="11916">MRAFLWKGSSGSGYAKVSGFKFVSPRKRADWGFVVLHMNQALMLKHVWRILQQDPRSLWVAWVVRHKLRYQSIWATTPASASWCWKKIIKISSLLKRASNIE</sequence>
<dbReference type="EMBL" id="JACGWN010000015">
    <property type="protein sequence ID" value="KAL0402146.1"/>
    <property type="molecule type" value="Genomic_DNA"/>
</dbReference>
<gene>
    <name evidence="1" type="ORF">Slati_4244500</name>
</gene>
<evidence type="ECO:0000313" key="1">
    <source>
        <dbReference type="EMBL" id="KAL0402146.1"/>
    </source>
</evidence>
<reference evidence="1" key="1">
    <citation type="submission" date="2020-06" db="EMBL/GenBank/DDBJ databases">
        <authorList>
            <person name="Li T."/>
            <person name="Hu X."/>
            <person name="Zhang T."/>
            <person name="Song X."/>
            <person name="Zhang H."/>
            <person name="Dai N."/>
            <person name="Sheng W."/>
            <person name="Hou X."/>
            <person name="Wei L."/>
        </authorList>
    </citation>
    <scope>NUCLEOTIDE SEQUENCE</scope>
    <source>
        <strain evidence="1">KEN1</strain>
        <tissue evidence="1">Leaf</tissue>
    </source>
</reference>
<comment type="caution">
    <text evidence="1">The sequence shown here is derived from an EMBL/GenBank/DDBJ whole genome shotgun (WGS) entry which is preliminary data.</text>
</comment>
<organism evidence="1">
    <name type="scientific">Sesamum latifolium</name>
    <dbReference type="NCBI Taxonomy" id="2727402"/>
    <lineage>
        <taxon>Eukaryota</taxon>
        <taxon>Viridiplantae</taxon>
        <taxon>Streptophyta</taxon>
        <taxon>Embryophyta</taxon>
        <taxon>Tracheophyta</taxon>
        <taxon>Spermatophyta</taxon>
        <taxon>Magnoliopsida</taxon>
        <taxon>eudicotyledons</taxon>
        <taxon>Gunneridae</taxon>
        <taxon>Pentapetalae</taxon>
        <taxon>asterids</taxon>
        <taxon>lamiids</taxon>
        <taxon>Lamiales</taxon>
        <taxon>Pedaliaceae</taxon>
        <taxon>Sesamum</taxon>
    </lineage>
</organism>
<proteinExistence type="predicted"/>
<dbReference type="AlphaFoldDB" id="A0AAW2TEI8"/>